<dbReference type="Proteomes" id="UP000175677">
    <property type="component" value="Unassembled WGS sequence"/>
</dbReference>
<evidence type="ECO:0008006" key="4">
    <source>
        <dbReference type="Google" id="ProtNLM"/>
    </source>
</evidence>
<proteinExistence type="predicted"/>
<evidence type="ECO:0000313" key="2">
    <source>
        <dbReference type="EMBL" id="OEY75978.1"/>
    </source>
</evidence>
<feature type="region of interest" description="Disordered" evidence="1">
    <location>
        <begin position="10"/>
        <end position="34"/>
    </location>
</feature>
<evidence type="ECO:0000313" key="3">
    <source>
        <dbReference type="Proteomes" id="UP000175677"/>
    </source>
</evidence>
<keyword evidence="3" id="KW-1185">Reference proteome</keyword>
<evidence type="ECO:0000256" key="1">
    <source>
        <dbReference type="SAM" id="MobiDB-lite"/>
    </source>
</evidence>
<protein>
    <recommendedName>
        <fullName evidence="4">Addiction module toxin RelE</fullName>
    </recommendedName>
</protein>
<gene>
    <name evidence="2" type="ORF">BFQ30_01700</name>
</gene>
<organism evidence="2 3">
    <name type="scientific">Haemophilus quentini</name>
    <dbReference type="NCBI Taxonomy" id="123834"/>
    <lineage>
        <taxon>Bacteria</taxon>
        <taxon>Pseudomonadati</taxon>
        <taxon>Pseudomonadota</taxon>
        <taxon>Gammaproteobacteria</taxon>
        <taxon>Pasteurellales</taxon>
        <taxon>Pasteurellaceae</taxon>
        <taxon>Haemophilus</taxon>
    </lineage>
</organism>
<sequence length="62" mass="6871">MFYGIGIQHLKQQAGRRKQSNEIGSDTKDSIETHPDGASVYACTITIYYSSGVSKIPRQAHE</sequence>
<reference evidence="2 3" key="1">
    <citation type="submission" date="2016-08" db="EMBL/GenBank/DDBJ databases">
        <authorList>
            <person name="Eshaghi A."/>
            <person name="Soares D."/>
            <person name="Kus J."/>
            <person name="Richardson D."/>
            <person name="Li A."/>
            <person name="Patel S.N."/>
        </authorList>
    </citation>
    <scope>NUCLEOTIDE SEQUENCE [LARGE SCALE GENOMIC DNA]</scope>
    <source>
        <strain evidence="2 3">C860</strain>
    </source>
</reference>
<comment type="caution">
    <text evidence="2">The sequence shown here is derived from an EMBL/GenBank/DDBJ whole genome shotgun (WGS) entry which is preliminary data.</text>
</comment>
<accession>A0ABX3BPP3</accession>
<name>A0ABX3BPP3_9PAST</name>
<feature type="compositionally biased region" description="Basic and acidic residues" evidence="1">
    <location>
        <begin position="25"/>
        <end position="34"/>
    </location>
</feature>
<dbReference type="EMBL" id="MDJC01000023">
    <property type="protein sequence ID" value="OEY75978.1"/>
    <property type="molecule type" value="Genomic_DNA"/>
</dbReference>